<feature type="domain" description="DUF7605" evidence="2">
    <location>
        <begin position="275"/>
        <end position="432"/>
    </location>
</feature>
<dbReference type="InterPro" id="IPR056024">
    <property type="entry name" value="DUF7605"/>
</dbReference>
<sequence length="509" mass="58226">MGDREIHELLDELLWSRHQLYIDDTKVTAVLEQFKKYERQSAIAWHALSTAFGEKLPREYPKDREGGSYTSTASTATECCDETATFAKDNLRSFTKVIRVYLETELLNTGVVLADLPGFHDTNLARSKIVNVDTTKQELHNTNEDLYSEVTVLEKKMQSSESQEEYQQTERDKEDLYYNLTDDTGITNPRRYSRSIPAEAQFKAALQLLGNQIPALLHSLELWLSRPTVMEPGYVGNAIEEKLDHLIEQLSELISRKKEKVELQLVKKIIATFVQYPPMCRNNGTHSTDRMPLGRWNLEIMDMPINDTIIKWEEPENEIYHLFVQLRKETKQETQESAASILGIDPAPQLKTPKTPREKRLHRHHIQAQPGEDRILPRSGQGGVLPGVATGDHVGSYIVAEMLSTYCQNAQEHGTGYSDRQRATVRSHLYSSSPSLNISNRIQLDFTKLPEDVYDQIRDHTTAVTEKLGGDARMLERERGSTTNMVDSARREMEAMRRDIEFVKLLTGY</sequence>
<dbReference type="AlphaFoldDB" id="A0A9P8I0Y4"/>
<keyword evidence="4" id="KW-1185">Reference proteome</keyword>
<dbReference type="Pfam" id="PF24564">
    <property type="entry name" value="DUF7605"/>
    <property type="match status" value="1"/>
</dbReference>
<dbReference type="Proteomes" id="UP000698800">
    <property type="component" value="Unassembled WGS sequence"/>
</dbReference>
<dbReference type="OrthoDB" id="3598281at2759"/>
<organism evidence="3 4">
    <name type="scientific">Glutinoglossum americanum</name>
    <dbReference type="NCBI Taxonomy" id="1670608"/>
    <lineage>
        <taxon>Eukaryota</taxon>
        <taxon>Fungi</taxon>
        <taxon>Dikarya</taxon>
        <taxon>Ascomycota</taxon>
        <taxon>Pezizomycotina</taxon>
        <taxon>Geoglossomycetes</taxon>
        <taxon>Geoglossales</taxon>
        <taxon>Geoglossaceae</taxon>
        <taxon>Glutinoglossum</taxon>
    </lineage>
</organism>
<feature type="coiled-coil region" evidence="1">
    <location>
        <begin position="136"/>
        <end position="163"/>
    </location>
</feature>
<comment type="caution">
    <text evidence="3">The sequence shown here is derived from an EMBL/GenBank/DDBJ whole genome shotgun (WGS) entry which is preliminary data.</text>
</comment>
<evidence type="ECO:0000256" key="1">
    <source>
        <dbReference type="SAM" id="Coils"/>
    </source>
</evidence>
<evidence type="ECO:0000259" key="2">
    <source>
        <dbReference type="Pfam" id="PF24564"/>
    </source>
</evidence>
<keyword evidence="1" id="KW-0175">Coiled coil</keyword>
<evidence type="ECO:0000313" key="3">
    <source>
        <dbReference type="EMBL" id="KAH0541233.1"/>
    </source>
</evidence>
<evidence type="ECO:0000313" key="4">
    <source>
        <dbReference type="Proteomes" id="UP000698800"/>
    </source>
</evidence>
<dbReference type="EMBL" id="JAGHQL010000084">
    <property type="protein sequence ID" value="KAH0541233.1"/>
    <property type="molecule type" value="Genomic_DNA"/>
</dbReference>
<name>A0A9P8I0Y4_9PEZI</name>
<accession>A0A9P8I0Y4</accession>
<gene>
    <name evidence="3" type="ORF">FGG08_004289</name>
</gene>
<protein>
    <recommendedName>
        <fullName evidence="2">DUF7605 domain-containing protein</fullName>
    </recommendedName>
</protein>
<reference evidence="3" key="1">
    <citation type="submission" date="2021-03" db="EMBL/GenBank/DDBJ databases">
        <title>Comparative genomics and phylogenomic investigation of the class Geoglossomycetes provide insights into ecological specialization and systematics.</title>
        <authorList>
            <person name="Melie T."/>
            <person name="Pirro S."/>
            <person name="Miller A.N."/>
            <person name="Quandt A."/>
        </authorList>
    </citation>
    <scope>NUCLEOTIDE SEQUENCE</scope>
    <source>
        <strain evidence="3">GBOQ0MN5Z8</strain>
    </source>
</reference>
<proteinExistence type="predicted"/>